<dbReference type="EMBL" id="BARW01031894">
    <property type="protein sequence ID" value="GAJ07353.1"/>
    <property type="molecule type" value="Genomic_DNA"/>
</dbReference>
<proteinExistence type="predicted"/>
<feature type="non-terminal residue" evidence="1">
    <location>
        <position position="1"/>
    </location>
</feature>
<dbReference type="Gene3D" id="3.30.950.10">
    <property type="entry name" value="Methyltransferase, Cobalt-precorrin-4 Transmethylase, Domain 2"/>
    <property type="match status" value="1"/>
</dbReference>
<sequence length="49" mass="5854">LYAVSYQIHEEIFRGRVSQAREHFAEPRGEFSLVIEGKTRAWLKFQERS</sequence>
<accession>X1TPT4</accession>
<evidence type="ECO:0000313" key="1">
    <source>
        <dbReference type="EMBL" id="GAJ07353.1"/>
    </source>
</evidence>
<dbReference type="AlphaFoldDB" id="X1TPT4"/>
<reference evidence="1" key="1">
    <citation type="journal article" date="2014" name="Front. Microbiol.">
        <title>High frequency of phylogenetically diverse reductive dehalogenase-homologous genes in deep subseafloor sedimentary metagenomes.</title>
        <authorList>
            <person name="Kawai M."/>
            <person name="Futagami T."/>
            <person name="Toyoda A."/>
            <person name="Takaki Y."/>
            <person name="Nishi S."/>
            <person name="Hori S."/>
            <person name="Arai W."/>
            <person name="Tsubouchi T."/>
            <person name="Morono Y."/>
            <person name="Uchiyama I."/>
            <person name="Ito T."/>
            <person name="Fujiyama A."/>
            <person name="Inagaki F."/>
            <person name="Takami H."/>
        </authorList>
    </citation>
    <scope>NUCLEOTIDE SEQUENCE</scope>
    <source>
        <strain evidence="1">Expedition CK06-06</strain>
    </source>
</reference>
<organism evidence="1">
    <name type="scientific">marine sediment metagenome</name>
    <dbReference type="NCBI Taxonomy" id="412755"/>
    <lineage>
        <taxon>unclassified sequences</taxon>
        <taxon>metagenomes</taxon>
        <taxon>ecological metagenomes</taxon>
    </lineage>
</organism>
<protein>
    <submittedName>
        <fullName evidence="1">Uncharacterized protein</fullName>
    </submittedName>
</protein>
<name>X1TPT4_9ZZZZ</name>
<dbReference type="GO" id="GO:0008168">
    <property type="term" value="F:methyltransferase activity"/>
    <property type="evidence" value="ECO:0007669"/>
    <property type="project" value="InterPro"/>
</dbReference>
<dbReference type="InterPro" id="IPR014776">
    <property type="entry name" value="4pyrrole_Mease_sub2"/>
</dbReference>
<comment type="caution">
    <text evidence="1">The sequence shown here is derived from an EMBL/GenBank/DDBJ whole genome shotgun (WGS) entry which is preliminary data.</text>
</comment>
<gene>
    <name evidence="1" type="ORF">S12H4_50614</name>
</gene>